<dbReference type="STRING" id="870242.cpu_21630"/>
<dbReference type="AlphaFoldDB" id="A0A1L8CXM5"/>
<feature type="domain" description="DUF2229" evidence="1">
    <location>
        <begin position="11"/>
        <end position="73"/>
    </location>
</feature>
<comment type="caution">
    <text evidence="2">The sequence shown here is derived from an EMBL/GenBank/DDBJ whole genome shotgun (WGS) entry which is preliminary data.</text>
</comment>
<evidence type="ECO:0000313" key="2">
    <source>
        <dbReference type="EMBL" id="GAV23653.1"/>
    </source>
</evidence>
<dbReference type="Pfam" id="PF09989">
    <property type="entry name" value="DUF2229"/>
    <property type="match status" value="1"/>
</dbReference>
<dbReference type="PANTHER" id="PTHR32329">
    <property type="entry name" value="BIFUNCTIONAL PROTEIN [INCLUDES 2-HYDROXYACYL-COA DEHYDRATASE (N-TER) AND ITS ACTIVATOR DOMAIN (C_TERM)-RELATED"/>
    <property type="match status" value="1"/>
</dbReference>
<name>A0A1L8CXM5_9THEO</name>
<dbReference type="Proteomes" id="UP000187485">
    <property type="component" value="Unassembled WGS sequence"/>
</dbReference>
<dbReference type="PANTHER" id="PTHR32329:SF2">
    <property type="entry name" value="BIFUNCTIONAL PROTEIN [INCLUDES 2-HYDROXYACYL-COA DEHYDRATASE (N-TER) AND ITS ACTIVATOR DOMAIN (C_TERM)"/>
    <property type="match status" value="1"/>
</dbReference>
<evidence type="ECO:0000313" key="3">
    <source>
        <dbReference type="Proteomes" id="UP000187485"/>
    </source>
</evidence>
<dbReference type="InterPro" id="IPR018709">
    <property type="entry name" value="CoA_activase_DUF2229"/>
</dbReference>
<evidence type="ECO:0000259" key="1">
    <source>
        <dbReference type="Pfam" id="PF09989"/>
    </source>
</evidence>
<dbReference type="EMBL" id="BDJK01000055">
    <property type="protein sequence ID" value="GAV23653.1"/>
    <property type="molecule type" value="Genomic_DNA"/>
</dbReference>
<dbReference type="InterPro" id="IPR051805">
    <property type="entry name" value="Dehydratase_Activator_Redct"/>
</dbReference>
<gene>
    <name evidence="2" type="ORF">cpu_21630</name>
</gene>
<protein>
    <submittedName>
        <fullName evidence="2">CoA protein activase</fullName>
    </submittedName>
</protein>
<proteinExistence type="predicted"/>
<dbReference type="OrthoDB" id="9780120at2"/>
<reference evidence="3" key="1">
    <citation type="submission" date="2016-12" db="EMBL/GenBank/DDBJ databases">
        <title>Draft Genome Sequences od Carboxydothermus pertinax and islandicus, Hydrogenogenic Carboxydotrophic Bacteria.</title>
        <authorList>
            <person name="Fukuyama Y."/>
            <person name="Ohmae K."/>
            <person name="Yoneda Y."/>
            <person name="Yoshida T."/>
            <person name="Sako Y."/>
        </authorList>
    </citation>
    <scope>NUCLEOTIDE SEQUENCE [LARGE SCALE GENOMIC DNA]</scope>
    <source>
        <strain evidence="3">Ug1</strain>
    </source>
</reference>
<accession>A0A1L8CXM5</accession>
<dbReference type="Gene3D" id="3.40.50.11900">
    <property type="match status" value="1"/>
</dbReference>
<organism evidence="2 3">
    <name type="scientific">Carboxydothermus pertinax</name>
    <dbReference type="NCBI Taxonomy" id="870242"/>
    <lineage>
        <taxon>Bacteria</taxon>
        <taxon>Bacillati</taxon>
        <taxon>Bacillota</taxon>
        <taxon>Clostridia</taxon>
        <taxon>Thermoanaerobacterales</taxon>
        <taxon>Thermoanaerobacteraceae</taxon>
        <taxon>Carboxydothermus</taxon>
    </lineage>
</organism>
<dbReference type="RefSeq" id="WP_075860045.1">
    <property type="nucleotide sequence ID" value="NZ_BDJK01000055.1"/>
</dbReference>
<keyword evidence="3" id="KW-1185">Reference proteome</keyword>
<sequence length="379" mass="43052">MKTLRITFPYMGNYVHAFRGLLEDLGYEVVMPVKPSKRTLDLGVKYAPEFSCLPYKIVLGTYLETLPKGVDRIVTSGGVGPCRAGLYASLHEKILKKLGYQFEMIVLEPPLVDLKGFYKTVQHLNYKNYSLWYIYKTIKRNWRKIKALDTVEQKALFLRPRELTKGSVSARYKEVLQYIINAYSEKEIAEAEYEALKELEKVPVDLNRLVVKVGMVGEIYVLLEPSSNFEIEETIGHLGAEVKRSMFLTGWTRDNTMPGKSEDLLSVKDAAKPYLPELIGGHGQDSIGNAILYIKQGFDGLIQLAPFTCIPEIVARTILTRISQENNFPILTFFLDEQTGKAGMETRLEAFIDLLKRKKLHKLEKAEKGGKLNGTLSWN</sequence>